<name>A0A077ZYG0_STYLE</name>
<dbReference type="InterPro" id="IPR015943">
    <property type="entry name" value="WD40/YVTN_repeat-like_dom_sf"/>
</dbReference>
<sequence>MQILIYQQVLTQIFTYTPDQLGYGSVCSAWSQDGTYIAVAGENRVIRILDRQGKGILEFPSTQQPRIEGLGWDKDNDSLAILTASNITSIWSMGLKKFFDIELPSNKDKASFISWSGNYPVLCIGSEKGSLVFYHRKSQRKIPCISKHGKKVTHGDWHAEGLLITCSEDKLLTISNQQGDTVQDSFIVKAEPTLIKWCPSQDITKKVVAAIIGQKQMILVDTPTQKSYIVSFSQNYGKVLTYQWYGEDHIIVGFQNGIVALISVSIGSLGQEKATINVGSNGPIDAICVNADLQKIAVAQMGTIKFYSLEDWSEAIGERLEITKSAGKITDLHWTKDGSILTITTGNGYFFGFLTVIPSLCSASDTYAALLSSLTEVSVVDCSKNNMIVAKANLDIEPTFLNLGAHHFGVGINNSIWYYRWRNPGMEGKMQIVQLVCKREYFGTIKQVVMNDEWTAVLSEGKVTLHMIEDNKSNDRRFPQTDQDKPVTFIALVDSFLLMVDTSGKLKYYLIEDNTMVSEHRSQNPIVKVFPNKKGTKCVCIDNTGNGYIFCPVDDSMHFIPNFSAGTETVLWDLDDPNIFVTVDKEKMQTYLYIPLSLDGTQIVHLPEYLKLEEIEKNKAGVITFVDKDLKPIILKGGFVYSHARTDGIRGQFLTTHSYINSWRGAQETDEGHLRYFLQCLAIQRYNSCMDAARACFRYSQVFFEALGKQCLKYMDLDTAEAAFQMCKNVGMVYSITSIKHESEKSILMGHIASILFKHDVAQACFLKSSKKELALEMRMDLQDWFQALKLCKEIAPEKEQFICRKLASQVENQGNTIEAQKLYEKALLNPNDVTDEKINVEQHNTQCYAGIARTAIRMGDIQRGFNIANELNDKTLVIEIAGVCESMKQWTEAAKLYQKGQLVEKAASIYIQIGMFAAAAPLIEQITSPSILVMVAKAKEGEKNYREAEKAYERANDYENIIRLNLDHLDNPEKAKHIFRTKSQLPQCALMIASYCETRGFKKEAIEFLVLGGKREEAFVIAQSHQVMDEYAKIILQIDEKNTDEHLRIAQYYEGKSQWGRAAKHYEKSEQYNKALKLYIAEGEKMIPDMIDMVAKVKIEALTHELVDYLLGQIDNQPKEPQWTFKLYRAIGNVKQAVKIAVNIAQQEQELGNYKYAHDILLDTFKDIRMSNNRIPFDLNQRLMLIHSFTLAKRLVKMNDHVGGARMLIRVAQNISQFPQNMVNILTSCVAECTKANMKQAAFNWACVLVRPEYRNQIPPAFQKKVESIARKPVKTEDEPEGVSPCPFCKFDIPDTRLECPSCKNNIPFCVASGKHMIIKEWSNCPSCKLPAIYSEFKRLLEADPTCPMCETNVPAISITLSSDPDAEFKALTALMKESGPNEEEGAGDDEDGGHIIAPSTAPFYIVGQNPFAYDAANEPMKKRMQVVAILLETFFISRLKQLCIIKLLKFIVVVDKHNECTNHSYPQSAQECLEQFSYPPSEIT</sequence>
<dbReference type="InterPro" id="IPR001680">
    <property type="entry name" value="WD40_rpt"/>
</dbReference>
<feature type="domain" description="IF140/IFT172/WDR19 TPR" evidence="13">
    <location>
        <begin position="700"/>
        <end position="1143"/>
    </location>
</feature>
<dbReference type="Gene3D" id="2.130.10.10">
    <property type="entry name" value="YVTN repeat-like/Quinoprotein amine dehydrogenase"/>
    <property type="match status" value="2"/>
</dbReference>
<dbReference type="PANTHER" id="PTHR14920">
    <property type="entry name" value="OSMOTIC AVOIDANCE ABNORMAL PROTEIN 1/WD REPEAT MEMBRANE PROTEIN"/>
    <property type="match status" value="1"/>
</dbReference>
<evidence type="ECO:0000256" key="7">
    <source>
        <dbReference type="ARBA" id="ARBA00023069"/>
    </source>
</evidence>
<feature type="domain" description="WDR19 WD40 repeat" evidence="10">
    <location>
        <begin position="369"/>
        <end position="606"/>
    </location>
</feature>
<dbReference type="SUPFAM" id="SSF82171">
    <property type="entry name" value="DPP6 N-terminal domain-like"/>
    <property type="match status" value="1"/>
</dbReference>
<proteinExistence type="predicted"/>
<dbReference type="PANTHER" id="PTHR14920:SF0">
    <property type="entry name" value="WD REPEAT DOMAIN 19"/>
    <property type="match status" value="1"/>
</dbReference>
<organism evidence="14 15">
    <name type="scientific">Stylonychia lemnae</name>
    <name type="common">Ciliate</name>
    <dbReference type="NCBI Taxonomy" id="5949"/>
    <lineage>
        <taxon>Eukaryota</taxon>
        <taxon>Sar</taxon>
        <taxon>Alveolata</taxon>
        <taxon>Ciliophora</taxon>
        <taxon>Intramacronucleata</taxon>
        <taxon>Spirotrichea</taxon>
        <taxon>Stichotrichia</taxon>
        <taxon>Sporadotrichida</taxon>
        <taxon>Oxytrichidae</taxon>
        <taxon>Stylonychinae</taxon>
        <taxon>Stylonychia</taxon>
    </lineage>
</organism>
<dbReference type="InterPro" id="IPR040379">
    <property type="entry name" value="WDR19/dyf-2"/>
</dbReference>
<comment type="subcellular location">
    <subcellularLocation>
        <location evidence="1">Cytoplasm</location>
        <location evidence="1">Cytoskeleton</location>
        <location evidence="1">Cilium basal body</location>
    </subcellularLocation>
</comment>
<keyword evidence="4" id="KW-0677">Repeat</keyword>
<keyword evidence="3" id="KW-0853">WD repeat</keyword>
<keyword evidence="9" id="KW-0966">Cell projection</keyword>
<keyword evidence="8" id="KW-0206">Cytoskeleton</keyword>
<dbReference type="OrthoDB" id="10250638at2759"/>
<feature type="domain" description="IFT121-like zinc finger" evidence="11">
    <location>
        <begin position="1309"/>
        <end position="1355"/>
    </location>
</feature>
<evidence type="ECO:0000256" key="5">
    <source>
        <dbReference type="ARBA" id="ARBA00022794"/>
    </source>
</evidence>
<dbReference type="Pfam" id="PF15911">
    <property type="entry name" value="Beta-prop_WDR19_2nd"/>
    <property type="match status" value="1"/>
</dbReference>
<dbReference type="InParanoid" id="A0A077ZYG0"/>
<evidence type="ECO:0000259" key="10">
    <source>
        <dbReference type="Pfam" id="PF15911"/>
    </source>
</evidence>
<dbReference type="SUPFAM" id="SSF69322">
    <property type="entry name" value="Tricorn protease domain 2"/>
    <property type="match status" value="1"/>
</dbReference>
<reference evidence="14 15" key="1">
    <citation type="submission" date="2014-06" db="EMBL/GenBank/DDBJ databases">
        <authorList>
            <person name="Swart Estienne"/>
        </authorList>
    </citation>
    <scope>NUCLEOTIDE SEQUENCE [LARGE SCALE GENOMIC DNA]</scope>
    <source>
        <strain evidence="14 15">130c</strain>
    </source>
</reference>
<evidence type="ECO:0000259" key="11">
    <source>
        <dbReference type="Pfam" id="PF23145"/>
    </source>
</evidence>
<evidence type="ECO:0000259" key="12">
    <source>
        <dbReference type="Pfam" id="PF23389"/>
    </source>
</evidence>
<dbReference type="InterPro" id="IPR056170">
    <property type="entry name" value="Znf_IFT121-like"/>
</dbReference>
<protein>
    <submittedName>
        <fullName evidence="14">Wd repeat-containing protein 19</fullName>
    </submittedName>
</protein>
<dbReference type="Pfam" id="PF23146">
    <property type="entry name" value="Zf_IFT144_1st"/>
    <property type="match status" value="1"/>
</dbReference>
<evidence type="ECO:0000256" key="2">
    <source>
        <dbReference type="ARBA" id="ARBA00022490"/>
    </source>
</evidence>
<evidence type="ECO:0000256" key="6">
    <source>
        <dbReference type="ARBA" id="ARBA00022803"/>
    </source>
</evidence>
<evidence type="ECO:0000313" key="14">
    <source>
        <dbReference type="EMBL" id="CDW74905.1"/>
    </source>
</evidence>
<dbReference type="OMA" id="NDMLTHT"/>
<dbReference type="Gene3D" id="1.25.40.470">
    <property type="match status" value="2"/>
</dbReference>
<evidence type="ECO:0000313" key="15">
    <source>
        <dbReference type="Proteomes" id="UP000039865"/>
    </source>
</evidence>
<dbReference type="InterPro" id="IPR039468">
    <property type="entry name" value="WDR19_WD40_rpt"/>
</dbReference>
<evidence type="ECO:0000256" key="3">
    <source>
        <dbReference type="ARBA" id="ARBA00022574"/>
    </source>
</evidence>
<evidence type="ECO:0000256" key="8">
    <source>
        <dbReference type="ARBA" id="ARBA00023212"/>
    </source>
</evidence>
<dbReference type="Proteomes" id="UP000039865">
    <property type="component" value="Unassembled WGS sequence"/>
</dbReference>
<dbReference type="SMART" id="SM00320">
    <property type="entry name" value="WD40"/>
    <property type="match status" value="4"/>
</dbReference>
<dbReference type="InterPro" id="IPR016024">
    <property type="entry name" value="ARM-type_fold"/>
</dbReference>
<dbReference type="SUPFAM" id="SSF48371">
    <property type="entry name" value="ARM repeat"/>
    <property type="match status" value="1"/>
</dbReference>
<keyword evidence="2" id="KW-0963">Cytoplasm</keyword>
<keyword evidence="15" id="KW-1185">Reference proteome</keyword>
<dbReference type="InterPro" id="IPR056168">
    <property type="entry name" value="TPR_IF140/IFT172/WDR19"/>
</dbReference>
<dbReference type="InterPro" id="IPR057855">
    <property type="entry name" value="Beta-prop_WDR19_1st"/>
</dbReference>
<dbReference type="GO" id="GO:0030991">
    <property type="term" value="C:intraciliary transport particle A"/>
    <property type="evidence" value="ECO:0007669"/>
    <property type="project" value="TreeGrafter"/>
</dbReference>
<evidence type="ECO:0000256" key="1">
    <source>
        <dbReference type="ARBA" id="ARBA00004120"/>
    </source>
</evidence>
<keyword evidence="6" id="KW-0802">TPR repeat</keyword>
<evidence type="ECO:0000256" key="4">
    <source>
        <dbReference type="ARBA" id="ARBA00022737"/>
    </source>
</evidence>
<dbReference type="GO" id="GO:0005929">
    <property type="term" value="C:cilium"/>
    <property type="evidence" value="ECO:0007669"/>
    <property type="project" value="TreeGrafter"/>
</dbReference>
<evidence type="ECO:0000256" key="9">
    <source>
        <dbReference type="ARBA" id="ARBA00023273"/>
    </source>
</evidence>
<dbReference type="Pfam" id="PF24762">
    <property type="entry name" value="TPR_IF140-IFT172"/>
    <property type="match status" value="1"/>
</dbReference>
<keyword evidence="5" id="KW-0970">Cilium biogenesis/degradation</keyword>
<dbReference type="Pfam" id="PF23389">
    <property type="entry name" value="Beta-prop_WDR19_1st"/>
    <property type="match status" value="1"/>
</dbReference>
<dbReference type="Pfam" id="PF23145">
    <property type="entry name" value="Zf_2nd_IFT121"/>
    <property type="match status" value="1"/>
</dbReference>
<feature type="domain" description="WDR19 first beta-propeller" evidence="12">
    <location>
        <begin position="28"/>
        <end position="348"/>
    </location>
</feature>
<gene>
    <name evidence="14" type="primary">Contig4596.g4911</name>
    <name evidence="14" type="ORF">STYLEM_3889</name>
</gene>
<dbReference type="GO" id="GO:0035721">
    <property type="term" value="P:intraciliary retrograde transport"/>
    <property type="evidence" value="ECO:0007669"/>
    <property type="project" value="InterPro"/>
</dbReference>
<accession>A0A077ZYG0</accession>
<dbReference type="EMBL" id="CCKQ01003762">
    <property type="protein sequence ID" value="CDW74905.1"/>
    <property type="molecule type" value="Genomic_DNA"/>
</dbReference>
<evidence type="ECO:0000259" key="13">
    <source>
        <dbReference type="Pfam" id="PF24762"/>
    </source>
</evidence>
<keyword evidence="7" id="KW-0969">Cilium</keyword>
<dbReference type="GO" id="GO:0060271">
    <property type="term" value="P:cilium assembly"/>
    <property type="evidence" value="ECO:0007669"/>
    <property type="project" value="TreeGrafter"/>
</dbReference>